<organism evidence="2">
    <name type="scientific">Musca domestica</name>
    <name type="common">House fly</name>
    <dbReference type="NCBI Taxonomy" id="7370"/>
    <lineage>
        <taxon>Eukaryota</taxon>
        <taxon>Metazoa</taxon>
        <taxon>Ecdysozoa</taxon>
        <taxon>Arthropoda</taxon>
        <taxon>Hexapoda</taxon>
        <taxon>Insecta</taxon>
        <taxon>Pterygota</taxon>
        <taxon>Neoptera</taxon>
        <taxon>Endopterygota</taxon>
        <taxon>Diptera</taxon>
        <taxon>Brachycera</taxon>
        <taxon>Muscomorpha</taxon>
        <taxon>Muscoidea</taxon>
        <taxon>Muscidae</taxon>
        <taxon>Musca</taxon>
    </lineage>
</organism>
<feature type="domain" description="DUF4097" evidence="1">
    <location>
        <begin position="132"/>
        <end position="290"/>
    </location>
</feature>
<evidence type="ECO:0000313" key="3">
    <source>
        <dbReference type="Proteomes" id="UP001652621"/>
    </source>
</evidence>
<dbReference type="STRING" id="7370.A0A1I8N0I1"/>
<proteinExistence type="predicted"/>
<dbReference type="OrthoDB" id="5984441at2759"/>
<accession>A0A1I8N0I1</accession>
<dbReference type="eggNOG" id="ENOG502QQG7">
    <property type="taxonomic scope" value="Eukaryota"/>
</dbReference>
<evidence type="ECO:0000313" key="4">
    <source>
        <dbReference type="RefSeq" id="XP_005183764.1"/>
    </source>
</evidence>
<keyword evidence="3" id="KW-1185">Reference proteome</keyword>
<dbReference type="PANTHER" id="PTHR34094">
    <property type="match status" value="1"/>
</dbReference>
<dbReference type="RefSeq" id="XP_005183764.1">
    <property type="nucleotide sequence ID" value="XM_005183707.3"/>
</dbReference>
<reference evidence="4" key="2">
    <citation type="submission" date="2025-04" db="UniProtKB">
        <authorList>
            <consortium name="RefSeq"/>
        </authorList>
    </citation>
    <scope>IDENTIFICATION</scope>
    <source>
        <strain evidence="4">Aabys</strain>
    </source>
</reference>
<gene>
    <name evidence="2" type="primary">101900849</name>
    <name evidence="4" type="synonym">LOC101900849</name>
</gene>
<evidence type="ECO:0000259" key="1">
    <source>
        <dbReference type="Pfam" id="PF13349"/>
    </source>
</evidence>
<protein>
    <submittedName>
        <fullName evidence="4">Uncharacterized protein LOC101900849</fullName>
    </submittedName>
</protein>
<name>A0A1I8N0I1_MUSDO</name>
<dbReference type="InterPro" id="IPR025164">
    <property type="entry name" value="Toastrack_DUF4097"/>
</dbReference>
<dbReference type="EnsemblMetazoa" id="MDOA010293-RA">
    <property type="protein sequence ID" value="MDOA010293-PA"/>
    <property type="gene ID" value="MDOA010293"/>
</dbReference>
<dbReference type="VEuPathDB" id="VectorBase:MDOA010293"/>
<dbReference type="AlphaFoldDB" id="A0A1I8N0I1"/>
<dbReference type="Proteomes" id="UP001652621">
    <property type="component" value="Unplaced"/>
</dbReference>
<dbReference type="PANTHER" id="PTHR34094:SF1">
    <property type="entry name" value="PROTEIN FAM185A"/>
    <property type="match status" value="1"/>
</dbReference>
<sequence>MFTLRPLAPVLQRTFNSLRFYAHPTKKASSKTKTAAAMKFVHEETLRYLSPSCNVKVISDIFIKVRSADVHEYPSGDVFIAQLHGGPAKNCPATMNVTVSDDENSVEVLVKRLKEDTGDFHCELEVPVKASVEVTSNSGANISKIFGDFLKLKAENYITVSDVKAEDISVESINGNVFSRGLLLGKRTKIVTNNKGHIILDKLQGDEIVCKTDQGNITTNCCYVESSVFETNSGDLDLKNMHKTSKINVQHPDGNLKMTGVHGNINVNFNGNSMELQLSELNGENSIKSDHAESIVINISDEIEKNTSIVANLRKNDTSITLDPSLQHLNGGLLEDKHSFKWPTDKELSCKLQIDVNNSLKLGKSSWADMLRLKMKQNQKNNNKNDKL</sequence>
<dbReference type="GeneID" id="101900849"/>
<reference evidence="2" key="1">
    <citation type="submission" date="2020-05" db="UniProtKB">
        <authorList>
            <consortium name="EnsemblMetazoa"/>
        </authorList>
    </citation>
    <scope>IDENTIFICATION</scope>
    <source>
        <strain evidence="2">Aabys</strain>
    </source>
</reference>
<dbReference type="Pfam" id="PF13349">
    <property type="entry name" value="DUF4097"/>
    <property type="match status" value="1"/>
</dbReference>
<dbReference type="KEGG" id="mde:101900849"/>
<evidence type="ECO:0000313" key="2">
    <source>
        <dbReference type="EnsemblMetazoa" id="MDOA010293-PA"/>
    </source>
</evidence>
<dbReference type="VEuPathDB" id="VectorBase:MDOMA2_013628"/>